<evidence type="ECO:0000256" key="12">
    <source>
        <dbReference type="ARBA" id="ARBA00023139"/>
    </source>
</evidence>
<keyword evidence="14" id="KW-0449">Lipoprotein</keyword>
<dbReference type="RefSeq" id="WP_132464394.1">
    <property type="nucleotide sequence ID" value="NZ_SLXP01000011.1"/>
</dbReference>
<keyword evidence="3" id="KW-0813">Transport</keyword>
<dbReference type="Pfam" id="PF02563">
    <property type="entry name" value="Poly_export"/>
    <property type="match status" value="1"/>
</dbReference>
<comment type="subcellular location">
    <subcellularLocation>
        <location evidence="1">Cell outer membrane</location>
        <topology evidence="1">Multi-pass membrane protein</topology>
    </subcellularLocation>
</comment>
<dbReference type="OrthoDB" id="197007at2"/>
<keyword evidence="8" id="KW-0625">Polysaccharide transport</keyword>
<dbReference type="PANTHER" id="PTHR33619">
    <property type="entry name" value="POLYSACCHARIDE EXPORT PROTEIN GFCE-RELATED"/>
    <property type="match status" value="1"/>
</dbReference>
<accession>A0A4R2PUG6</accession>
<reference evidence="18 19" key="1">
    <citation type="submission" date="2019-03" db="EMBL/GenBank/DDBJ databases">
        <title>Genomic Encyclopedia of Type Strains, Phase IV (KMG-IV): sequencing the most valuable type-strain genomes for metagenomic binning, comparative biology and taxonomic classification.</title>
        <authorList>
            <person name="Goeker M."/>
        </authorList>
    </citation>
    <scope>NUCLEOTIDE SEQUENCE [LARGE SCALE GENOMIC DNA]</scope>
    <source>
        <strain evidence="18 19">DSM 18063</strain>
    </source>
</reference>
<comment type="caution">
    <text evidence="18">The sequence shown here is derived from an EMBL/GenBank/DDBJ whole genome shotgun (WGS) entry which is preliminary data.</text>
</comment>
<keyword evidence="13" id="KW-0998">Cell outer membrane</keyword>
<dbReference type="Gene3D" id="3.30.1950.10">
    <property type="entry name" value="wza like domain"/>
    <property type="match status" value="1"/>
</dbReference>
<dbReference type="GO" id="GO:0015288">
    <property type="term" value="F:porin activity"/>
    <property type="evidence" value="ECO:0007669"/>
    <property type="project" value="UniProtKB-KW"/>
</dbReference>
<feature type="domain" description="Polysaccharide export protein N-terminal" evidence="16">
    <location>
        <begin position="21"/>
        <end position="95"/>
    </location>
</feature>
<keyword evidence="19" id="KW-1185">Reference proteome</keyword>
<evidence type="ECO:0000256" key="2">
    <source>
        <dbReference type="ARBA" id="ARBA00009450"/>
    </source>
</evidence>
<dbReference type="InterPro" id="IPR049712">
    <property type="entry name" value="Poly_export"/>
</dbReference>
<dbReference type="Proteomes" id="UP000294835">
    <property type="component" value="Unassembled WGS sequence"/>
</dbReference>
<evidence type="ECO:0000256" key="1">
    <source>
        <dbReference type="ARBA" id="ARBA00004571"/>
    </source>
</evidence>
<evidence type="ECO:0000256" key="14">
    <source>
        <dbReference type="ARBA" id="ARBA00023288"/>
    </source>
</evidence>
<evidence type="ECO:0000256" key="6">
    <source>
        <dbReference type="ARBA" id="ARBA00022692"/>
    </source>
</evidence>
<keyword evidence="9" id="KW-0406">Ion transport</keyword>
<comment type="similarity">
    <text evidence="2">Belongs to the BexD/CtrA/VexA family.</text>
</comment>
<sequence>MLYLKRIVTGLVLALMTTVAAAQQEYQVRPGDTLTIEVLEDSTLNRSVVVLPDGRFSFPFAGTVQAAGQTTGEIAGAITQAIAPNFAVSPNVFVSAQPGSAAAYASPGTGGAPGIGIYFLGQVNTPGLIQVERGTTFLQALAQSGGVTRFAATKRVQLRRTDPRSGTQKVYQINYKALTEGAALKQDIRLQDGDVILVPERRLFE</sequence>
<feature type="signal peptide" evidence="15">
    <location>
        <begin position="1"/>
        <end position="21"/>
    </location>
</feature>
<evidence type="ECO:0000259" key="17">
    <source>
        <dbReference type="Pfam" id="PF22461"/>
    </source>
</evidence>
<keyword evidence="12" id="KW-0564">Palmitate</keyword>
<gene>
    <name evidence="18" type="ORF">EV662_11139</name>
</gene>
<dbReference type="GO" id="GO:0015159">
    <property type="term" value="F:polysaccharide transmembrane transporter activity"/>
    <property type="evidence" value="ECO:0007669"/>
    <property type="project" value="InterPro"/>
</dbReference>
<dbReference type="EMBL" id="SLXP01000011">
    <property type="protein sequence ID" value="TCP39559.1"/>
    <property type="molecule type" value="Genomic_DNA"/>
</dbReference>
<keyword evidence="5" id="KW-0762">Sugar transport</keyword>
<dbReference type="AlphaFoldDB" id="A0A4R2PUG6"/>
<keyword evidence="7 15" id="KW-0732">Signal</keyword>
<evidence type="ECO:0000256" key="11">
    <source>
        <dbReference type="ARBA" id="ARBA00023136"/>
    </source>
</evidence>
<evidence type="ECO:0000313" key="18">
    <source>
        <dbReference type="EMBL" id="TCP39559.1"/>
    </source>
</evidence>
<dbReference type="Gene3D" id="3.10.560.10">
    <property type="entry name" value="Outer membrane lipoprotein wza domain like"/>
    <property type="match status" value="1"/>
</dbReference>
<keyword evidence="6" id="KW-0812">Transmembrane</keyword>
<proteinExistence type="inferred from homology"/>
<evidence type="ECO:0000256" key="9">
    <source>
        <dbReference type="ARBA" id="ARBA00023065"/>
    </source>
</evidence>
<evidence type="ECO:0000256" key="3">
    <source>
        <dbReference type="ARBA" id="ARBA00022448"/>
    </source>
</evidence>
<organism evidence="18 19">
    <name type="scientific">Rhodovulum marinum</name>
    <dbReference type="NCBI Taxonomy" id="320662"/>
    <lineage>
        <taxon>Bacteria</taxon>
        <taxon>Pseudomonadati</taxon>
        <taxon>Pseudomonadota</taxon>
        <taxon>Alphaproteobacteria</taxon>
        <taxon>Rhodobacterales</taxon>
        <taxon>Paracoccaceae</taxon>
        <taxon>Rhodovulum</taxon>
    </lineage>
</organism>
<evidence type="ECO:0000313" key="19">
    <source>
        <dbReference type="Proteomes" id="UP000294835"/>
    </source>
</evidence>
<evidence type="ECO:0000256" key="5">
    <source>
        <dbReference type="ARBA" id="ARBA00022597"/>
    </source>
</evidence>
<keyword evidence="10" id="KW-0626">Porin</keyword>
<dbReference type="GO" id="GO:0009279">
    <property type="term" value="C:cell outer membrane"/>
    <property type="evidence" value="ECO:0007669"/>
    <property type="project" value="UniProtKB-SubCell"/>
</dbReference>
<dbReference type="GO" id="GO:0046930">
    <property type="term" value="C:pore complex"/>
    <property type="evidence" value="ECO:0007669"/>
    <property type="project" value="UniProtKB-KW"/>
</dbReference>
<keyword evidence="11" id="KW-0472">Membrane</keyword>
<name>A0A4R2PUG6_9RHOB</name>
<dbReference type="GO" id="GO:0006811">
    <property type="term" value="P:monoatomic ion transport"/>
    <property type="evidence" value="ECO:0007669"/>
    <property type="project" value="UniProtKB-KW"/>
</dbReference>
<evidence type="ECO:0000259" key="16">
    <source>
        <dbReference type="Pfam" id="PF02563"/>
    </source>
</evidence>
<dbReference type="Pfam" id="PF22461">
    <property type="entry name" value="SLBB_2"/>
    <property type="match status" value="1"/>
</dbReference>
<evidence type="ECO:0000256" key="10">
    <source>
        <dbReference type="ARBA" id="ARBA00023114"/>
    </source>
</evidence>
<dbReference type="InterPro" id="IPR003715">
    <property type="entry name" value="Poly_export_N"/>
</dbReference>
<feature type="chain" id="PRO_5020381517" evidence="15">
    <location>
        <begin position="22"/>
        <end position="205"/>
    </location>
</feature>
<evidence type="ECO:0000256" key="13">
    <source>
        <dbReference type="ARBA" id="ARBA00023237"/>
    </source>
</evidence>
<feature type="domain" description="SLBB" evidence="17">
    <location>
        <begin position="118"/>
        <end position="198"/>
    </location>
</feature>
<keyword evidence="4" id="KW-1134">Transmembrane beta strand</keyword>
<evidence type="ECO:0000256" key="7">
    <source>
        <dbReference type="ARBA" id="ARBA00022729"/>
    </source>
</evidence>
<evidence type="ECO:0000256" key="4">
    <source>
        <dbReference type="ARBA" id="ARBA00022452"/>
    </source>
</evidence>
<evidence type="ECO:0000256" key="15">
    <source>
        <dbReference type="SAM" id="SignalP"/>
    </source>
</evidence>
<dbReference type="PANTHER" id="PTHR33619:SF3">
    <property type="entry name" value="POLYSACCHARIDE EXPORT PROTEIN GFCE-RELATED"/>
    <property type="match status" value="1"/>
</dbReference>
<protein>
    <submittedName>
        <fullName evidence="18">Polysaccharide export outer membrane protein</fullName>
    </submittedName>
</protein>
<dbReference type="InterPro" id="IPR054765">
    <property type="entry name" value="SLBB_dom"/>
</dbReference>
<evidence type="ECO:0000256" key="8">
    <source>
        <dbReference type="ARBA" id="ARBA00023047"/>
    </source>
</evidence>